<dbReference type="EMBL" id="LR796645">
    <property type="protein sequence ID" value="CAB4156239.1"/>
    <property type="molecule type" value="Genomic_DNA"/>
</dbReference>
<accession>A0A6J5NAY7</accession>
<proteinExistence type="predicted"/>
<gene>
    <name evidence="1" type="ORF">UFOVP671_49</name>
</gene>
<organism evidence="1">
    <name type="scientific">uncultured Caudovirales phage</name>
    <dbReference type="NCBI Taxonomy" id="2100421"/>
    <lineage>
        <taxon>Viruses</taxon>
        <taxon>Duplodnaviria</taxon>
        <taxon>Heunggongvirae</taxon>
        <taxon>Uroviricota</taxon>
        <taxon>Caudoviricetes</taxon>
        <taxon>Peduoviridae</taxon>
        <taxon>Maltschvirus</taxon>
        <taxon>Maltschvirus maltsch</taxon>
    </lineage>
</organism>
<reference evidence="1" key="1">
    <citation type="submission" date="2020-04" db="EMBL/GenBank/DDBJ databases">
        <authorList>
            <person name="Chiriac C."/>
            <person name="Salcher M."/>
            <person name="Ghai R."/>
            <person name="Kavagutti S V."/>
        </authorList>
    </citation>
    <scope>NUCLEOTIDE SEQUENCE</scope>
</reference>
<name>A0A6J5NAY7_9CAUD</name>
<sequence length="48" mass="5616">MFGKVVKHSVKEGFCIVETKRKGTVKVKSSRVQFTDRNDWDADSRWND</sequence>
<evidence type="ECO:0000313" key="1">
    <source>
        <dbReference type="EMBL" id="CAB4156239.1"/>
    </source>
</evidence>
<protein>
    <submittedName>
        <fullName evidence="1">Uncharacterized protein</fullName>
    </submittedName>
</protein>